<dbReference type="GO" id="GO:0008170">
    <property type="term" value="F:N-methyltransferase activity"/>
    <property type="evidence" value="ECO:0007669"/>
    <property type="project" value="UniProtKB-ARBA"/>
</dbReference>
<evidence type="ECO:0000256" key="4">
    <source>
        <dbReference type="ARBA" id="ARBA00022679"/>
    </source>
</evidence>
<dbReference type="Gene3D" id="3.40.50.150">
    <property type="entry name" value="Vaccinia Virus protein VP39"/>
    <property type="match status" value="2"/>
</dbReference>
<feature type="domain" description="Methyltransferase small" evidence="6">
    <location>
        <begin position="180"/>
        <end position="349"/>
    </location>
</feature>
<keyword evidence="2" id="KW-0698">rRNA processing</keyword>
<evidence type="ECO:0000256" key="3">
    <source>
        <dbReference type="ARBA" id="ARBA00022603"/>
    </source>
</evidence>
<name>A0AAU7QGV4_9GAMM</name>
<dbReference type="InterPro" id="IPR007848">
    <property type="entry name" value="Small_mtfrase_dom"/>
</dbReference>
<evidence type="ECO:0000256" key="1">
    <source>
        <dbReference type="ARBA" id="ARBA00022490"/>
    </source>
</evidence>
<dbReference type="Pfam" id="PF05175">
    <property type="entry name" value="MTS"/>
    <property type="match status" value="1"/>
</dbReference>
<dbReference type="EMBL" id="CP157948">
    <property type="protein sequence ID" value="XBS88757.1"/>
    <property type="molecule type" value="Genomic_DNA"/>
</dbReference>
<evidence type="ECO:0000256" key="2">
    <source>
        <dbReference type="ARBA" id="ARBA00022552"/>
    </source>
</evidence>
<reference evidence="7" key="1">
    <citation type="submission" date="2024-06" db="EMBL/GenBank/DDBJ databases">
        <authorList>
            <person name="Sun Y."/>
        </authorList>
    </citation>
    <scope>NUCLEOTIDE SEQUENCE</scope>
    <source>
        <strain evidence="7">IGA1.0</strain>
    </source>
</reference>
<dbReference type="RefSeq" id="WP_350015537.1">
    <property type="nucleotide sequence ID" value="NZ_CP157948.1"/>
</dbReference>
<protein>
    <submittedName>
        <fullName evidence="7">Methyltransferase</fullName>
    </submittedName>
</protein>
<evidence type="ECO:0000259" key="6">
    <source>
        <dbReference type="Pfam" id="PF05175"/>
    </source>
</evidence>
<dbReference type="GO" id="GO:0032259">
    <property type="term" value="P:methylation"/>
    <property type="evidence" value="ECO:0007669"/>
    <property type="project" value="UniProtKB-KW"/>
</dbReference>
<keyword evidence="1" id="KW-0963">Cytoplasm</keyword>
<dbReference type="PROSITE" id="PS00092">
    <property type="entry name" value="N6_MTASE"/>
    <property type="match status" value="1"/>
</dbReference>
<dbReference type="PANTHER" id="PTHR47816:SF4">
    <property type="entry name" value="RIBOSOMAL RNA SMALL SUBUNIT METHYLTRANSFERASE C"/>
    <property type="match status" value="1"/>
</dbReference>
<sequence>MTAAGVSAAAPDAALAALFVPFESGELSLPADGRVLFLRARAGVRLREMAQPGWLFEQGFLPFADELARNGLRVGEPAADEKFSLVLLLPPRQRDEARALFARALQHVAAGGVLLAAMPNAEGAKSGEADLAKLAGPVQHQSKHKCRVFWSTLSADTVDRAVLAEWLALDAPREIMDGYISRPGLFAWDRIDRASALLAAHLPVDLRGSVADLGGGYGYLSTQVIARCPRVQAIDLYEAEARALEPARLNLTRAKREAGRELAVAVYWHDVTRGLAQRYDAIVSNPPFHQGRADLPELGRAFIVSAAEALQPDGRLLLVANRHLPYEAVLASRFHEARTLVVQEGFKVIEAVGVRG</sequence>
<evidence type="ECO:0000313" key="7">
    <source>
        <dbReference type="EMBL" id="XBS88757.1"/>
    </source>
</evidence>
<keyword evidence="4" id="KW-0808">Transferase</keyword>
<dbReference type="InterPro" id="IPR029063">
    <property type="entry name" value="SAM-dependent_MTases_sf"/>
</dbReference>
<evidence type="ECO:0000256" key="5">
    <source>
        <dbReference type="ARBA" id="ARBA00022691"/>
    </source>
</evidence>
<dbReference type="GO" id="GO:0003676">
    <property type="term" value="F:nucleic acid binding"/>
    <property type="evidence" value="ECO:0007669"/>
    <property type="project" value="InterPro"/>
</dbReference>
<dbReference type="CDD" id="cd02440">
    <property type="entry name" value="AdoMet_MTases"/>
    <property type="match status" value="1"/>
</dbReference>
<keyword evidence="3 7" id="KW-0489">Methyltransferase</keyword>
<dbReference type="SUPFAM" id="SSF53335">
    <property type="entry name" value="S-adenosyl-L-methionine-dependent methyltransferases"/>
    <property type="match status" value="1"/>
</dbReference>
<dbReference type="InterPro" id="IPR002052">
    <property type="entry name" value="DNA_methylase_N6_adenine_CS"/>
</dbReference>
<dbReference type="PANTHER" id="PTHR47816">
    <property type="entry name" value="RIBOSOMAL RNA SMALL SUBUNIT METHYLTRANSFERASE C"/>
    <property type="match status" value="1"/>
</dbReference>
<dbReference type="GO" id="GO:0006364">
    <property type="term" value="P:rRNA processing"/>
    <property type="evidence" value="ECO:0007669"/>
    <property type="project" value="UniProtKB-KW"/>
</dbReference>
<keyword evidence="5" id="KW-0949">S-adenosyl-L-methionine</keyword>
<gene>
    <name evidence="7" type="ORF">ABNK63_10095</name>
</gene>
<organism evidence="7">
    <name type="scientific">Rhodanobacter sp. IGA1.0</name>
    <dbReference type="NCBI Taxonomy" id="3158582"/>
    <lineage>
        <taxon>Bacteria</taxon>
        <taxon>Pseudomonadati</taxon>
        <taxon>Pseudomonadota</taxon>
        <taxon>Gammaproteobacteria</taxon>
        <taxon>Lysobacterales</taxon>
        <taxon>Rhodanobacteraceae</taxon>
        <taxon>Rhodanobacter</taxon>
    </lineage>
</organism>
<dbReference type="InterPro" id="IPR046977">
    <property type="entry name" value="RsmC/RlmG"/>
</dbReference>
<dbReference type="AlphaFoldDB" id="A0AAU7QGV4"/>
<accession>A0AAU7QGV4</accession>
<dbReference type="GO" id="GO:0008757">
    <property type="term" value="F:S-adenosylmethionine-dependent methyltransferase activity"/>
    <property type="evidence" value="ECO:0007669"/>
    <property type="project" value="InterPro"/>
</dbReference>
<proteinExistence type="predicted"/>